<feature type="repeat" description="TPR" evidence="1">
    <location>
        <begin position="257"/>
        <end position="290"/>
    </location>
</feature>
<dbReference type="InterPro" id="IPR011990">
    <property type="entry name" value="TPR-like_helical_dom_sf"/>
</dbReference>
<reference evidence="2" key="1">
    <citation type="journal article" date="2012" name="Science">
        <title>Fermentation, hydrogen, and sulfur metabolism in multiple uncultivated bacterial phyla.</title>
        <authorList>
            <person name="Wrighton K.C."/>
            <person name="Thomas B.C."/>
            <person name="Sharon I."/>
            <person name="Miller C.S."/>
            <person name="Castelle C.J."/>
            <person name="VerBerkmoes N.C."/>
            <person name="Wilkins M.J."/>
            <person name="Hettich R.L."/>
            <person name="Lipton M.S."/>
            <person name="Williams K.H."/>
            <person name="Long P.E."/>
            <person name="Banfield J.F."/>
        </authorList>
    </citation>
    <scope>NUCLEOTIDE SEQUENCE [LARGE SCALE GENOMIC DNA]</scope>
</reference>
<name>K1YIZ3_9BACT</name>
<evidence type="ECO:0000313" key="2">
    <source>
        <dbReference type="EMBL" id="EKD25364.1"/>
    </source>
</evidence>
<dbReference type="SUPFAM" id="SSF48452">
    <property type="entry name" value="TPR-like"/>
    <property type="match status" value="1"/>
</dbReference>
<organism evidence="2">
    <name type="scientific">uncultured bacterium</name>
    <name type="common">gcode 4</name>
    <dbReference type="NCBI Taxonomy" id="1234023"/>
    <lineage>
        <taxon>Bacteria</taxon>
        <taxon>environmental samples</taxon>
    </lineage>
</organism>
<dbReference type="Pfam" id="PF13174">
    <property type="entry name" value="TPR_6"/>
    <property type="match status" value="1"/>
</dbReference>
<dbReference type="InterPro" id="IPR019734">
    <property type="entry name" value="TPR_rpt"/>
</dbReference>
<accession>K1YIZ3</accession>
<evidence type="ECO:0000256" key="1">
    <source>
        <dbReference type="PROSITE-ProRule" id="PRU00339"/>
    </source>
</evidence>
<keyword evidence="1" id="KW-0802">TPR repeat</keyword>
<protein>
    <submittedName>
        <fullName evidence="2">Uncharacterized protein</fullName>
    </submittedName>
</protein>
<dbReference type="PROSITE" id="PS50005">
    <property type="entry name" value="TPR"/>
    <property type="match status" value="1"/>
</dbReference>
<dbReference type="EMBL" id="AMFJ01036086">
    <property type="protein sequence ID" value="EKD25364.1"/>
    <property type="molecule type" value="Genomic_DNA"/>
</dbReference>
<dbReference type="Pfam" id="PF13181">
    <property type="entry name" value="TPR_8"/>
    <property type="match status" value="1"/>
</dbReference>
<proteinExistence type="predicted"/>
<dbReference type="AlphaFoldDB" id="K1YIZ3"/>
<comment type="caution">
    <text evidence="2">The sequence shown here is derived from an EMBL/GenBank/DDBJ whole genome shotgun (WGS) entry which is preliminary data.</text>
</comment>
<sequence>MMNITPDNILKITEERLESDPKISKKNIKKTSGDLINTLYEFDIPEEIGDLKDAFPIDFIKTKNTDLIPTSSHPDHPKQRKYPLELEDSLVDIEHFNEHEDIAHALPVINSMIKKYKNTLVTEDYIMLLLTKARMLNNNHDIAGSMHTLKELEAYEEYFMQDDKNLYYLTKWNNLYDQAVKIVQENPKTALNLFFQAREAFALLLSQKVVFEDTWYKHVMFRSALCYYKIGDMKKCDAIFSEIRTIDDKSNNATLTVPILYMHGLVYQKLKQYQKAIATFKEYLSYNPEDEEVKHRIRVLSEKPGE</sequence>
<dbReference type="Gene3D" id="1.25.40.10">
    <property type="entry name" value="Tetratricopeptide repeat domain"/>
    <property type="match status" value="1"/>
</dbReference>
<gene>
    <name evidence="2" type="ORF">ACD_80C00079G0007</name>
</gene>